<proteinExistence type="predicted"/>
<dbReference type="SUPFAM" id="SSF51294">
    <property type="entry name" value="Hedgehog/intein (Hint) domain"/>
    <property type="match status" value="1"/>
</dbReference>
<sequence>MIARIKTPSGIEKYSGIRKMKHTSYYKCLFTNGKTIECSPNHPFMTYDGIILAKDLSRRSEVYSEMGGVFLKSKNLIQKEIWLYDALETRNNTYYTNGILSHNCSFLGSSNTLISTSKLSTLAWVAPIRKVNDLDIYENPIEGHIYVISVDTSEGQNLDYSAFTVIDCTTSPYKLVAKYYNNKITPILYPSVIYNVARAYNNAHVLAETNSIGMQVVELLHKDLEYENIFSTTNMGRGGQRISAGFKKNSKLGIKMTHQIKSIGCANLKGMLESDKIIIQDFDLISELTSFVAAYNSYSAEAGCHDDLVMTMVLFSWLSTQQPFKEITDTNIRQKLVEEKMESMQEEILPFGIFDDGTSSQNFVDSEGNVWEEIKSESEGSYDSDGFFWKNYK</sequence>
<feature type="domain" description="Terminase large subunit gp17-like C-terminal" evidence="5">
    <location>
        <begin position="148"/>
        <end position="312"/>
    </location>
</feature>
<dbReference type="Pfam" id="PF17289">
    <property type="entry name" value="Terminase_6C"/>
    <property type="match status" value="1"/>
</dbReference>
<keyword evidence="1" id="KW-1188">Viral release from host cell</keyword>
<gene>
    <name evidence="6" type="ORF">UFOVP410_9</name>
</gene>
<dbReference type="CDD" id="cd00081">
    <property type="entry name" value="Hint"/>
    <property type="match status" value="1"/>
</dbReference>
<dbReference type="InterPro" id="IPR036844">
    <property type="entry name" value="Hint_dom_sf"/>
</dbReference>
<accession>A0A6J5M7S7</accession>
<protein>
    <submittedName>
        <fullName evidence="6">Intein C-terminal splicing region</fullName>
    </submittedName>
</protein>
<dbReference type="GO" id="GO:0005524">
    <property type="term" value="F:ATP binding"/>
    <property type="evidence" value="ECO:0007669"/>
    <property type="project" value="UniProtKB-KW"/>
</dbReference>
<dbReference type="NCBIfam" id="TIGR01443">
    <property type="entry name" value="intein_Cterm"/>
    <property type="match status" value="1"/>
</dbReference>
<keyword evidence="2" id="KW-0547">Nucleotide-binding</keyword>
<dbReference type="Gene3D" id="3.30.420.240">
    <property type="match status" value="1"/>
</dbReference>
<evidence type="ECO:0000256" key="2">
    <source>
        <dbReference type="ARBA" id="ARBA00022741"/>
    </source>
</evidence>
<evidence type="ECO:0000256" key="3">
    <source>
        <dbReference type="ARBA" id="ARBA00022840"/>
    </source>
</evidence>
<dbReference type="InterPro" id="IPR035421">
    <property type="entry name" value="Terminase_6C"/>
</dbReference>
<keyword evidence="4" id="KW-0231">Viral genome packaging</keyword>
<keyword evidence="3" id="KW-0067">ATP-binding</keyword>
<dbReference type="Gene3D" id="2.170.16.10">
    <property type="entry name" value="Hedgehog/Intein (Hint) domain"/>
    <property type="match status" value="1"/>
</dbReference>
<reference evidence="6" key="1">
    <citation type="submission" date="2020-04" db="EMBL/GenBank/DDBJ databases">
        <authorList>
            <person name="Chiriac C."/>
            <person name="Salcher M."/>
            <person name="Ghai R."/>
            <person name="Kavagutti S V."/>
        </authorList>
    </citation>
    <scope>NUCLEOTIDE SEQUENCE</scope>
</reference>
<evidence type="ECO:0000256" key="1">
    <source>
        <dbReference type="ARBA" id="ARBA00022612"/>
    </source>
</evidence>
<dbReference type="EMBL" id="LR796388">
    <property type="protein sequence ID" value="CAB4141170.1"/>
    <property type="molecule type" value="Genomic_DNA"/>
</dbReference>
<name>A0A6J5M7S7_9CAUD</name>
<evidence type="ECO:0000313" key="6">
    <source>
        <dbReference type="EMBL" id="CAB4141170.1"/>
    </source>
</evidence>
<dbReference type="InterPro" id="IPR030934">
    <property type="entry name" value="Intein_C"/>
</dbReference>
<evidence type="ECO:0000256" key="4">
    <source>
        <dbReference type="ARBA" id="ARBA00023219"/>
    </source>
</evidence>
<organism evidence="6">
    <name type="scientific">uncultured Caudovirales phage</name>
    <dbReference type="NCBI Taxonomy" id="2100421"/>
    <lineage>
        <taxon>Viruses</taxon>
        <taxon>Duplodnaviria</taxon>
        <taxon>Heunggongvirae</taxon>
        <taxon>Uroviricota</taxon>
        <taxon>Caudoviricetes</taxon>
        <taxon>Peduoviridae</taxon>
        <taxon>Maltschvirus</taxon>
        <taxon>Maltschvirus maltsch</taxon>
    </lineage>
</organism>
<evidence type="ECO:0000259" key="5">
    <source>
        <dbReference type="Pfam" id="PF17289"/>
    </source>
</evidence>